<keyword evidence="3" id="KW-1185">Reference proteome</keyword>
<dbReference type="AlphaFoldDB" id="A0A0F0LKI7"/>
<evidence type="ECO:0000313" key="3">
    <source>
        <dbReference type="Proteomes" id="UP000033448"/>
    </source>
</evidence>
<dbReference type="EMBL" id="JYIT01000037">
    <property type="protein sequence ID" value="KJL32795.1"/>
    <property type="molecule type" value="Genomic_DNA"/>
</dbReference>
<dbReference type="Proteomes" id="UP000033448">
    <property type="component" value="Unassembled WGS sequence"/>
</dbReference>
<accession>A0A0F0LKI7</accession>
<feature type="region of interest" description="Disordered" evidence="1">
    <location>
        <begin position="59"/>
        <end position="87"/>
    </location>
</feature>
<name>A0A0F0LKI7_9MICO</name>
<proteinExistence type="predicted"/>
<protein>
    <submittedName>
        <fullName evidence="2">Uncharacterized protein</fullName>
    </submittedName>
</protein>
<comment type="caution">
    <text evidence="2">The sequence shown here is derived from an EMBL/GenBank/DDBJ whole genome shotgun (WGS) entry which is preliminary data.</text>
</comment>
<evidence type="ECO:0000256" key="1">
    <source>
        <dbReference type="SAM" id="MobiDB-lite"/>
    </source>
</evidence>
<evidence type="ECO:0000313" key="2">
    <source>
        <dbReference type="EMBL" id="KJL32795.1"/>
    </source>
</evidence>
<sequence length="87" mass="9617">MFSITTIESSTTRPIAIVSAPSVRMFSEYPNAWIPMNVIRTLVGMEIAVTSVERTESRNTRITSTAKTSPSRPSWASDSMDCWMNGA</sequence>
<gene>
    <name evidence="2" type="ORF">RL72_00147</name>
</gene>
<organism evidence="2 3">
    <name type="scientific">Microbacterium azadirachtae</name>
    <dbReference type="NCBI Taxonomy" id="582680"/>
    <lineage>
        <taxon>Bacteria</taxon>
        <taxon>Bacillati</taxon>
        <taxon>Actinomycetota</taxon>
        <taxon>Actinomycetes</taxon>
        <taxon>Micrococcales</taxon>
        <taxon>Microbacteriaceae</taxon>
        <taxon>Microbacterium</taxon>
    </lineage>
</organism>
<feature type="compositionally biased region" description="Polar residues" evidence="1">
    <location>
        <begin position="60"/>
        <end position="77"/>
    </location>
</feature>
<reference evidence="2 3" key="1">
    <citation type="submission" date="2015-02" db="EMBL/GenBank/DDBJ databases">
        <title>Draft genome sequences of ten Microbacterium spp. with emphasis on heavy metal contaminated environments.</title>
        <authorList>
            <person name="Corretto E."/>
        </authorList>
    </citation>
    <scope>NUCLEOTIDE SEQUENCE [LARGE SCALE GENOMIC DNA]</scope>
    <source>
        <strain evidence="2 3">DSM 23848</strain>
    </source>
</reference>